<dbReference type="RefSeq" id="WP_209336747.1">
    <property type="nucleotide sequence ID" value="NZ_JAGIYY010000009.1"/>
</dbReference>
<dbReference type="PROSITE" id="PS00061">
    <property type="entry name" value="ADH_SHORT"/>
    <property type="match status" value="1"/>
</dbReference>
<organism evidence="5 6">
    <name type="scientific">Tianweitania sediminis</name>
    <dbReference type="NCBI Taxonomy" id="1502156"/>
    <lineage>
        <taxon>Bacteria</taxon>
        <taxon>Pseudomonadati</taxon>
        <taxon>Pseudomonadota</taxon>
        <taxon>Alphaproteobacteria</taxon>
        <taxon>Hyphomicrobiales</taxon>
        <taxon>Phyllobacteriaceae</taxon>
        <taxon>Tianweitania</taxon>
    </lineage>
</organism>
<evidence type="ECO:0000313" key="5">
    <source>
        <dbReference type="EMBL" id="MBP0440713.1"/>
    </source>
</evidence>
<protein>
    <submittedName>
        <fullName evidence="5">SDR family oxidoreductase</fullName>
    </submittedName>
</protein>
<evidence type="ECO:0000256" key="1">
    <source>
        <dbReference type="ARBA" id="ARBA00006484"/>
    </source>
</evidence>
<dbReference type="Proteomes" id="UP000666240">
    <property type="component" value="Unassembled WGS sequence"/>
</dbReference>
<comment type="caution">
    <text evidence="5">The sequence shown here is derived from an EMBL/GenBank/DDBJ whole genome shotgun (WGS) entry which is preliminary data.</text>
</comment>
<evidence type="ECO:0000313" key="6">
    <source>
        <dbReference type="Proteomes" id="UP000666240"/>
    </source>
</evidence>
<evidence type="ECO:0000256" key="2">
    <source>
        <dbReference type="ARBA" id="ARBA00023002"/>
    </source>
</evidence>
<comment type="similarity">
    <text evidence="1 3">Belongs to the short-chain dehydrogenases/reductases (SDR) family.</text>
</comment>
<evidence type="ECO:0000256" key="4">
    <source>
        <dbReference type="SAM" id="Phobius"/>
    </source>
</evidence>
<dbReference type="Gene3D" id="3.40.50.720">
    <property type="entry name" value="NAD(P)-binding Rossmann-like Domain"/>
    <property type="match status" value="1"/>
</dbReference>
<accession>A0A8J7R439</accession>
<keyword evidence="2" id="KW-0560">Oxidoreductase</keyword>
<dbReference type="InterPro" id="IPR036291">
    <property type="entry name" value="NAD(P)-bd_dom_sf"/>
</dbReference>
<dbReference type="NCBIfam" id="NF004792">
    <property type="entry name" value="PRK06139.1"/>
    <property type="match status" value="1"/>
</dbReference>
<dbReference type="PANTHER" id="PTHR44196">
    <property type="entry name" value="DEHYDROGENASE/REDUCTASE SDR FAMILY MEMBER 7B"/>
    <property type="match status" value="1"/>
</dbReference>
<reference evidence="5" key="1">
    <citation type="submission" date="2021-03" db="EMBL/GenBank/DDBJ databases">
        <title>Genome sequencing and assembly of Tianweitania sediminis.</title>
        <authorList>
            <person name="Chhetri G."/>
        </authorList>
    </citation>
    <scope>NUCLEOTIDE SEQUENCE</scope>
    <source>
        <strain evidence="5">Z8</strain>
    </source>
</reference>
<keyword evidence="4" id="KW-1133">Transmembrane helix</keyword>
<gene>
    <name evidence="5" type="ORF">J5Y06_18855</name>
</gene>
<sequence length="335" mass="35812">MKYEDLVVVITGASSGIGQATAEAFSRLRSRIVIASRNGEALEDVAQNCRQLGGTISVFPTDVTDESAVQRLAAHAVEQFGGVDVWVSNVGIGTVGRFEQTPMEAHRQVILASLIGHMHDMHAVLPIFLKQSRGIFINMISLGSYTALPFAASYTASKFGLRGFSEALRAELADRPGIHICDVHPAFVDTPAIGHAGNYVGKELTMPPPLLDPRVVAAAVVRLVKHPRATTMVGWSGVAVRAAHSLAPDFVARSMAGVMKRYFARAKTIMVRNGNLYEPPAIPGGIDGGLRSPGGRATLLVGLGIVGALLALFAIGRSTGFGRPIRRRKRRLFSR</sequence>
<evidence type="ECO:0000256" key="3">
    <source>
        <dbReference type="RuleBase" id="RU000363"/>
    </source>
</evidence>
<dbReference type="EMBL" id="JAGIYY010000009">
    <property type="protein sequence ID" value="MBP0440713.1"/>
    <property type="molecule type" value="Genomic_DNA"/>
</dbReference>
<dbReference type="AlphaFoldDB" id="A0A8J7R439"/>
<dbReference type="InterPro" id="IPR020904">
    <property type="entry name" value="Sc_DH/Rdtase_CS"/>
</dbReference>
<feature type="transmembrane region" description="Helical" evidence="4">
    <location>
        <begin position="299"/>
        <end position="321"/>
    </location>
</feature>
<dbReference type="GO" id="GO:0016491">
    <property type="term" value="F:oxidoreductase activity"/>
    <property type="evidence" value="ECO:0007669"/>
    <property type="project" value="UniProtKB-KW"/>
</dbReference>
<dbReference type="GO" id="GO:0016020">
    <property type="term" value="C:membrane"/>
    <property type="evidence" value="ECO:0007669"/>
    <property type="project" value="TreeGrafter"/>
</dbReference>
<dbReference type="PRINTS" id="PR00081">
    <property type="entry name" value="GDHRDH"/>
</dbReference>
<dbReference type="Pfam" id="PF00106">
    <property type="entry name" value="adh_short"/>
    <property type="match status" value="1"/>
</dbReference>
<dbReference type="SUPFAM" id="SSF51735">
    <property type="entry name" value="NAD(P)-binding Rossmann-fold domains"/>
    <property type="match status" value="1"/>
</dbReference>
<keyword evidence="6" id="KW-1185">Reference proteome</keyword>
<proteinExistence type="inferred from homology"/>
<dbReference type="PRINTS" id="PR00080">
    <property type="entry name" value="SDRFAMILY"/>
</dbReference>
<name>A0A8J7R439_9HYPH</name>
<dbReference type="InterPro" id="IPR002347">
    <property type="entry name" value="SDR_fam"/>
</dbReference>
<keyword evidence="4" id="KW-0812">Transmembrane</keyword>
<dbReference type="PANTHER" id="PTHR44196:SF1">
    <property type="entry name" value="DEHYDROGENASE_REDUCTASE SDR FAMILY MEMBER 7B"/>
    <property type="match status" value="1"/>
</dbReference>
<keyword evidence="4" id="KW-0472">Membrane</keyword>